<evidence type="ECO:0000256" key="8">
    <source>
        <dbReference type="HAMAP-Rule" id="MF_03175"/>
    </source>
</evidence>
<proteinExistence type="inferred from homology"/>
<evidence type="ECO:0000259" key="11">
    <source>
        <dbReference type="SMART" id="SM00088"/>
    </source>
</evidence>
<reference evidence="12 13" key="1">
    <citation type="journal article" date="2011" name="Proc. Natl. Acad. Sci. U.S.A.">
        <title>Niche of harmful alga Aureococcus anophagefferens revealed through ecogenomics.</title>
        <authorList>
            <person name="Gobler C.J."/>
            <person name="Berry D.L."/>
            <person name="Dyhrman S.T."/>
            <person name="Wilhelm S.W."/>
            <person name="Salamov A."/>
            <person name="Lobanov A.V."/>
            <person name="Zhang Y."/>
            <person name="Collier J.L."/>
            <person name="Wurch L.L."/>
            <person name="Kustka A.B."/>
            <person name="Dill B.D."/>
            <person name="Shah M."/>
            <person name="VerBerkmoes N.C."/>
            <person name="Kuo A."/>
            <person name="Terry A."/>
            <person name="Pangilinan J."/>
            <person name="Lindquist E.A."/>
            <person name="Lucas S."/>
            <person name="Paulsen I.T."/>
            <person name="Hattenrath-Lehmann T.K."/>
            <person name="Talmage S.C."/>
            <person name="Walker E.A."/>
            <person name="Koch F."/>
            <person name="Burson A.M."/>
            <person name="Marcoval M.A."/>
            <person name="Tang Y.Z."/>
            <person name="Lecleir G.R."/>
            <person name="Coyne K.J."/>
            <person name="Berg G.M."/>
            <person name="Bertrand E.M."/>
            <person name="Saito M.A."/>
            <person name="Gladyshev V.N."/>
            <person name="Grigoriev I.V."/>
        </authorList>
    </citation>
    <scope>NUCLEOTIDE SEQUENCE [LARGE SCALE GENOMIC DNA]</scope>
    <source>
        <strain evidence="13">CCMP 1984</strain>
    </source>
</reference>
<feature type="binding site" evidence="8">
    <location>
        <position position="997"/>
    </location>
    <ligand>
        <name>a divalent metal cation</name>
        <dbReference type="ChEBI" id="CHEBI:60240"/>
        <label>1</label>
    </ligand>
</feature>
<gene>
    <name evidence="12" type="ORF">AURANDRAFT_71349</name>
</gene>
<evidence type="ECO:0000256" key="9">
    <source>
        <dbReference type="RuleBase" id="RU003653"/>
    </source>
</evidence>
<dbReference type="SUPFAM" id="SSF55920">
    <property type="entry name" value="Creatinase/aminopeptidase"/>
    <property type="match status" value="1"/>
</dbReference>
<dbReference type="InterPro" id="IPR000994">
    <property type="entry name" value="Pept_M24"/>
</dbReference>
<dbReference type="Gene3D" id="1.10.10.10">
    <property type="entry name" value="Winged helix-like DNA-binding domain superfamily/Winged helix DNA-binding domain"/>
    <property type="match status" value="1"/>
</dbReference>
<evidence type="ECO:0000256" key="2">
    <source>
        <dbReference type="ARBA" id="ARBA00001936"/>
    </source>
</evidence>
<keyword evidence="8" id="KW-0963">Cytoplasm</keyword>
<dbReference type="GO" id="GO:0005737">
    <property type="term" value="C:cytoplasm"/>
    <property type="evidence" value="ECO:0007669"/>
    <property type="project" value="UniProtKB-SubCell"/>
</dbReference>
<keyword evidence="4 8" id="KW-0031">Aminopeptidase</keyword>
<dbReference type="Proteomes" id="UP000002729">
    <property type="component" value="Unassembled WGS sequence"/>
</dbReference>
<dbReference type="GeneID" id="20228182"/>
<dbReference type="InterPro" id="IPR002468">
    <property type="entry name" value="Pept_M24A_MAP2"/>
</dbReference>
<evidence type="ECO:0000256" key="7">
    <source>
        <dbReference type="ARBA" id="ARBA00022801"/>
    </source>
</evidence>
<organism evidence="13">
    <name type="scientific">Aureococcus anophagefferens</name>
    <name type="common">Harmful bloom alga</name>
    <dbReference type="NCBI Taxonomy" id="44056"/>
    <lineage>
        <taxon>Eukaryota</taxon>
        <taxon>Sar</taxon>
        <taxon>Stramenopiles</taxon>
        <taxon>Ochrophyta</taxon>
        <taxon>Pelagophyceae</taxon>
        <taxon>Pelagomonadales</taxon>
        <taxon>Pelagomonadaceae</taxon>
        <taxon>Aureococcus</taxon>
    </lineage>
</organism>
<dbReference type="GO" id="GO:0070006">
    <property type="term" value="F:metalloaminopeptidase activity"/>
    <property type="evidence" value="ECO:0007669"/>
    <property type="project" value="UniProtKB-UniRule"/>
</dbReference>
<dbReference type="eggNOG" id="KOG2775">
    <property type="taxonomic scope" value="Eukaryota"/>
</dbReference>
<dbReference type="PRINTS" id="PR00599">
    <property type="entry name" value="MAPEPTIDASE"/>
</dbReference>
<dbReference type="InterPro" id="IPR000717">
    <property type="entry name" value="PCI_dom"/>
</dbReference>
<dbReference type="EC" id="3.4.11.18" evidence="8"/>
<dbReference type="Pfam" id="PF01399">
    <property type="entry name" value="PCI"/>
    <property type="match status" value="1"/>
</dbReference>
<dbReference type="InParanoid" id="F0Y5R6"/>
<dbReference type="SMART" id="SM00088">
    <property type="entry name" value="PINT"/>
    <property type="match status" value="1"/>
</dbReference>
<dbReference type="PANTHER" id="PTHR45777:SF2">
    <property type="entry name" value="METHIONINE AMINOPEPTIDASE 2"/>
    <property type="match status" value="1"/>
</dbReference>
<evidence type="ECO:0000256" key="10">
    <source>
        <dbReference type="SAM" id="MobiDB-lite"/>
    </source>
</evidence>
<feature type="compositionally biased region" description="Low complexity" evidence="10">
    <location>
        <begin position="547"/>
        <end position="556"/>
    </location>
</feature>
<feature type="binding site" evidence="8">
    <location>
        <position position="787"/>
    </location>
    <ligand>
        <name>a divalent metal cation</name>
        <dbReference type="ChEBI" id="CHEBI:60240"/>
        <label>1</label>
    </ligand>
</feature>
<dbReference type="InterPro" id="IPR045135">
    <property type="entry name" value="Rpn7_N"/>
</dbReference>
<comment type="cofactor">
    <cofactor evidence="8">
        <name>Co(2+)</name>
        <dbReference type="ChEBI" id="CHEBI:48828"/>
    </cofactor>
    <cofactor evidence="8">
        <name>Zn(2+)</name>
        <dbReference type="ChEBI" id="CHEBI:29105"/>
    </cofactor>
    <cofactor evidence="8">
        <name>Mn(2+)</name>
        <dbReference type="ChEBI" id="CHEBI:29035"/>
    </cofactor>
    <cofactor evidence="8">
        <name>Fe(2+)</name>
        <dbReference type="ChEBI" id="CHEBI:29033"/>
    </cofactor>
    <text evidence="8">Binds 2 divalent metal cations per subunit. Has a high-affinity and a low affinity metal-binding site. The true nature of the physiological cofactor is under debate. The enzyme is active with cobalt, zinc, manganese or divalent iron ions. Most likely, methionine aminopeptidases function as mononuclear Fe(2+)-metalloproteases under physiological conditions, and the catalytically relevant metal-binding site has been assigned to the histidine-containing high-affinity site.</text>
</comment>
<comment type="cofactor">
    <cofactor evidence="3">
        <name>Fe(2+)</name>
        <dbReference type="ChEBI" id="CHEBI:29033"/>
    </cofactor>
</comment>
<dbReference type="AlphaFoldDB" id="F0Y5R6"/>
<comment type="similarity">
    <text evidence="8">Belongs to the peptidase M24A family. Methionine aminopeptidase eukaryotic type 2 subfamily.</text>
</comment>
<feature type="compositionally biased region" description="Basic residues" evidence="10">
    <location>
        <begin position="557"/>
        <end position="568"/>
    </location>
</feature>
<dbReference type="GO" id="GO:0004239">
    <property type="term" value="F:initiator methionyl aminopeptidase activity"/>
    <property type="evidence" value="ECO:0007669"/>
    <property type="project" value="UniProtKB-UniRule"/>
</dbReference>
<feature type="binding site" evidence="8">
    <location>
        <position position="997"/>
    </location>
    <ligand>
        <name>a divalent metal cation</name>
        <dbReference type="ChEBI" id="CHEBI:60240"/>
        <label>2</label>
        <note>catalytic</note>
    </ligand>
</feature>
<evidence type="ECO:0000256" key="5">
    <source>
        <dbReference type="ARBA" id="ARBA00022670"/>
    </source>
</evidence>
<evidence type="ECO:0000313" key="12">
    <source>
        <dbReference type="EMBL" id="EGB09539.1"/>
    </source>
</evidence>
<feature type="binding site" evidence="8">
    <location>
        <position position="756"/>
    </location>
    <ligand>
        <name>substrate</name>
    </ligand>
</feature>
<feature type="compositionally biased region" description="Basic residues" evidence="10">
    <location>
        <begin position="608"/>
        <end position="619"/>
    </location>
</feature>
<feature type="compositionally biased region" description="Acidic residues" evidence="10">
    <location>
        <begin position="572"/>
        <end position="581"/>
    </location>
</feature>
<dbReference type="InterPro" id="IPR001714">
    <property type="entry name" value="Pept_M24_MAP"/>
</dbReference>
<evidence type="ECO:0000256" key="1">
    <source>
        <dbReference type="ARBA" id="ARBA00000294"/>
    </source>
</evidence>
<feature type="domain" description="PCI" evidence="11">
    <location>
        <begin position="339"/>
        <end position="422"/>
    </location>
</feature>
<feature type="binding site" evidence="8">
    <location>
        <position position="889"/>
    </location>
    <ligand>
        <name>a divalent metal cation</name>
        <dbReference type="ChEBI" id="CHEBI:60240"/>
        <label>2</label>
        <note>catalytic</note>
    </ligand>
</feature>
<dbReference type="Pfam" id="PF10602">
    <property type="entry name" value="RPN7"/>
    <property type="match status" value="1"/>
</dbReference>
<dbReference type="Gene3D" id="1.25.40.570">
    <property type="match status" value="1"/>
</dbReference>
<evidence type="ECO:0000256" key="6">
    <source>
        <dbReference type="ARBA" id="ARBA00022723"/>
    </source>
</evidence>
<evidence type="ECO:0000256" key="3">
    <source>
        <dbReference type="ARBA" id="ARBA00001954"/>
    </source>
</evidence>
<feature type="compositionally biased region" description="Acidic residues" evidence="10">
    <location>
        <begin position="527"/>
        <end position="546"/>
    </location>
</feature>
<dbReference type="InterPro" id="IPR036390">
    <property type="entry name" value="WH_DNA-bd_sf"/>
</dbReference>
<dbReference type="Gene3D" id="3.90.230.10">
    <property type="entry name" value="Creatinase/methionine aminopeptidase superfamily"/>
    <property type="match status" value="1"/>
</dbReference>
<keyword evidence="5 8" id="KW-0645">Protease</keyword>
<comment type="catalytic activity">
    <reaction evidence="1 8 9">
        <text>Release of N-terminal amino acids, preferentially methionine, from peptides and arylamides.</text>
        <dbReference type="EC" id="3.4.11.18"/>
    </reaction>
</comment>
<accession>F0Y5R6</accession>
<dbReference type="KEGG" id="aaf:AURANDRAFT_71349"/>
<dbReference type="OrthoDB" id="7848262at2759"/>
<protein>
    <recommendedName>
        <fullName evidence="8">Methionine aminopeptidase 2</fullName>
        <shortName evidence="8">MAP 2</shortName>
        <shortName evidence="8">MetAP 2</shortName>
        <ecNumber evidence="8">3.4.11.18</ecNumber>
    </recommendedName>
    <alternativeName>
        <fullName evidence="8">Peptidase M</fullName>
    </alternativeName>
</protein>
<comment type="function">
    <text evidence="8 9">Cotranslationally removes the N-terminal methionine from nascent proteins. The N-terminal methionine is often cleaved when the second residue in the primary sequence is small and uncharged (Met-Ala-, Cys, Gly, Pro, Ser, Thr, or Val).</text>
</comment>
<dbReference type="InterPro" id="IPR050247">
    <property type="entry name" value="Met_Aminopeptidase_Type2"/>
</dbReference>
<feature type="compositionally biased region" description="Acidic residues" evidence="10">
    <location>
        <begin position="588"/>
        <end position="602"/>
    </location>
</feature>
<dbReference type="CDD" id="cd01088">
    <property type="entry name" value="MetAP2"/>
    <property type="match status" value="1"/>
</dbReference>
<feature type="region of interest" description="Disordered" evidence="10">
    <location>
        <begin position="458"/>
        <end position="487"/>
    </location>
</feature>
<dbReference type="InterPro" id="IPR036005">
    <property type="entry name" value="Creatinase/aminopeptidase-like"/>
</dbReference>
<dbReference type="RefSeq" id="XP_009035600.1">
    <property type="nucleotide sequence ID" value="XM_009037352.1"/>
</dbReference>
<feature type="binding site" evidence="8">
    <location>
        <position position="787"/>
    </location>
    <ligand>
        <name>a divalent metal cation</name>
        <dbReference type="ChEBI" id="CHEBI:60240"/>
        <label>2</label>
        <note>catalytic</note>
    </ligand>
</feature>
<dbReference type="MEROPS" id="M24.002"/>
<comment type="cofactor">
    <cofactor evidence="2">
        <name>Mn(2+)</name>
        <dbReference type="ChEBI" id="CHEBI:29035"/>
    </cofactor>
</comment>
<dbReference type="Pfam" id="PF00557">
    <property type="entry name" value="Peptidase_M24"/>
    <property type="match status" value="1"/>
</dbReference>
<keyword evidence="6 8" id="KW-0479">Metal-binding</keyword>
<dbReference type="HAMAP" id="MF_03175">
    <property type="entry name" value="MetAP_2_euk"/>
    <property type="match status" value="1"/>
</dbReference>
<feature type="binding site" evidence="8">
    <location>
        <position position="864"/>
    </location>
    <ligand>
        <name>substrate</name>
    </ligand>
</feature>
<keyword evidence="13" id="KW-1185">Reference proteome</keyword>
<comment type="subcellular location">
    <subcellularLocation>
        <location evidence="8">Cytoplasm</location>
    </subcellularLocation>
</comment>
<dbReference type="EMBL" id="GL833125">
    <property type="protein sequence ID" value="EGB09539.1"/>
    <property type="molecule type" value="Genomic_DNA"/>
</dbReference>
<dbReference type="GO" id="GO:0046872">
    <property type="term" value="F:metal ion binding"/>
    <property type="evidence" value="ECO:0007669"/>
    <property type="project" value="UniProtKB-UniRule"/>
</dbReference>
<keyword evidence="7 8" id="KW-0378">Hydrolase</keyword>
<evidence type="ECO:0000256" key="4">
    <source>
        <dbReference type="ARBA" id="ARBA00022438"/>
    </source>
</evidence>
<dbReference type="NCBIfam" id="TIGR00501">
    <property type="entry name" value="met_pdase_II"/>
    <property type="match status" value="1"/>
</dbReference>
<dbReference type="PANTHER" id="PTHR45777">
    <property type="entry name" value="METHIONINE AMINOPEPTIDASE 2"/>
    <property type="match status" value="1"/>
</dbReference>
<feature type="region of interest" description="Disordered" evidence="10">
    <location>
        <begin position="523"/>
        <end position="630"/>
    </location>
</feature>
<feature type="binding site" evidence="8">
    <location>
        <position position="776"/>
    </location>
    <ligand>
        <name>a divalent metal cation</name>
        <dbReference type="ChEBI" id="CHEBI:60240"/>
        <label>1</label>
    </ligand>
</feature>
<feature type="binding site" evidence="8">
    <location>
        <position position="856"/>
    </location>
    <ligand>
        <name>a divalent metal cation</name>
        <dbReference type="ChEBI" id="CHEBI:60240"/>
        <label>2</label>
        <note>catalytic</note>
    </ligand>
</feature>
<sequence length="1016" mass="109033">MDTDAKDKAESAKSAFVFAEGPGAFLEKLATLSRPARVRRLLLVAKHSADAPQALAFAAAAVDEAKRGLDTAGYRDAVAAHDGLGPASKLGVDAPWLEASDARARETQERLEGELASKRSSLNKDAIWAAYRGLGDFFVERGENAHALKCFVRMRDYSTSSQRTVETCGRVAAAAVDLKNWAHVANYCAKADHALDALGPSARADGGARDLALRLQACGAVAAVASKSYATAARAFVELAKAAGGDRDGAPEAGAAAPGRDAVPPGDFAACAALLALASLPRDELKRSCVEDVAFKNAVASLPRVKALLSDALSGSYAAALRELAAIVDELSFDPALRPHAAHLGALARDKCLADYCKPYGAVCLRRMAGAFDMSLEDVESAVAKLVVAKKIHARVDSQRKTLIAVDRDARAASLGTVLDHGRAYVGEVKALALRMSCLEHDLVVRARGGALGAPGLATSRFDDRALPPSAWAGGGGGDPRRGLRGDSRKFANRRYDAFDHPAQAIYGRDDDDDDEALEANCTMADDKDDDEEMTLNEAPDEEEEAGGAAAEPSAAAKKKKKKKKKKKAAEDGGDDGDAEDAAAAPADEPDGDDDADADAGDGDAAAKKKKKKKKKKAAPKTGSKLPLSRKLGGFTDSYVRYGQTEPPTIPVSKLFERFPVGEIQDYQGANAYRTTSEEKRAQERMQDDLWNKVRHASEVHRQVRRYAQSFVKPGLSLTEMCEKLENKNRELVEERGLTAGIGFPTGCSINHIAAHFTPNAGDTTVIQQGDVMSIDFGTQIDGRIIDCAWTVTFDEKYDNLLEAVKQATETGIREAGVDVRLCDIGEAIEEVMESYELELDGKTLPVKCVRNLNGHSMGPYQIHAGKSVPIVKGGDATRMEEGEFYAIETFGSTGRGHVVEDLECSHYMKNFHAPHVPLRMPRAKKLLSHINKTFGTLAFCRRWLERDDGGSTAVNGASGAKQEKYLGALKNLCDVGIIQPYPPLCDIKGSYVAQYEHTVLLRPTCKEVVSRGDDF</sequence>
<dbReference type="SUPFAM" id="SSF46785">
    <property type="entry name" value="Winged helix' DNA-binding domain"/>
    <property type="match status" value="2"/>
</dbReference>
<dbReference type="InterPro" id="IPR036388">
    <property type="entry name" value="WH-like_DNA-bd_sf"/>
</dbReference>
<dbReference type="eggNOG" id="KOG0686">
    <property type="taxonomic scope" value="Eukaryota"/>
</dbReference>
<dbReference type="GO" id="GO:0006508">
    <property type="term" value="P:proteolysis"/>
    <property type="evidence" value="ECO:0007669"/>
    <property type="project" value="UniProtKB-KW"/>
</dbReference>
<evidence type="ECO:0000313" key="13">
    <source>
        <dbReference type="Proteomes" id="UP000002729"/>
    </source>
</evidence>
<name>F0Y5R6_AURAN</name>